<sequence length="198" mass="22691">MKFSCSNAFPFWLLVILPSTFHLPSTACLKIPETSQVQRPILAKRGVIVPPRFVIIPLFGPISFNEMFDWGVPLGGQDSKRIGSSYETRVKHLATQAIGDVVERYAKAHPEMAKTMALDMHEIYLEESGQLSQTDERRVIKAREDLAKLFEDHPELQSQAEDKFQYQVDNLFLSRKPSDWKDKPQVTNDWAHINPHDD</sequence>
<organism evidence="3 5">
    <name type="scientific">Puccinia graminis f. sp. tritici</name>
    <dbReference type="NCBI Taxonomy" id="56615"/>
    <lineage>
        <taxon>Eukaryota</taxon>
        <taxon>Fungi</taxon>
        <taxon>Dikarya</taxon>
        <taxon>Basidiomycota</taxon>
        <taxon>Pucciniomycotina</taxon>
        <taxon>Pucciniomycetes</taxon>
        <taxon>Pucciniales</taxon>
        <taxon>Pucciniaceae</taxon>
        <taxon>Puccinia</taxon>
    </lineage>
</organism>
<name>A0A5B0RZD4_PUCGR</name>
<proteinExistence type="predicted"/>
<protein>
    <submittedName>
        <fullName evidence="3">Uncharacterized protein</fullName>
    </submittedName>
</protein>
<dbReference type="AlphaFoldDB" id="A0A5B0RZD4"/>
<dbReference type="EMBL" id="VDEP01000105">
    <property type="protein sequence ID" value="KAA1130917.1"/>
    <property type="molecule type" value="Genomic_DNA"/>
</dbReference>
<reference evidence="4 5" key="1">
    <citation type="submission" date="2019-05" db="EMBL/GenBank/DDBJ databases">
        <title>Emergence of the Ug99 lineage of the wheat stem rust pathogen through somatic hybridization.</title>
        <authorList>
            <person name="Li F."/>
            <person name="Upadhyaya N.M."/>
            <person name="Sperschneider J."/>
            <person name="Matny O."/>
            <person name="Nguyen-Phuc H."/>
            <person name="Mago R."/>
            <person name="Raley C."/>
            <person name="Miller M.E."/>
            <person name="Silverstein K.A.T."/>
            <person name="Henningsen E."/>
            <person name="Hirsch C.D."/>
            <person name="Visser B."/>
            <person name="Pretorius Z.A."/>
            <person name="Steffenson B.J."/>
            <person name="Schwessinger B."/>
            <person name="Dodds P.N."/>
            <person name="Figueroa M."/>
        </authorList>
    </citation>
    <scope>NUCLEOTIDE SEQUENCE [LARGE SCALE GENOMIC DNA]</scope>
    <source>
        <strain evidence="2">21-0</strain>
        <strain evidence="3 5">Ug99</strain>
    </source>
</reference>
<dbReference type="Proteomes" id="UP000325313">
    <property type="component" value="Unassembled WGS sequence"/>
</dbReference>
<accession>A0A5B0RZD4</accession>
<comment type="caution">
    <text evidence="3">The sequence shown here is derived from an EMBL/GenBank/DDBJ whole genome shotgun (WGS) entry which is preliminary data.</text>
</comment>
<feature type="chain" id="PRO_5036138223" evidence="1">
    <location>
        <begin position="29"/>
        <end position="198"/>
    </location>
</feature>
<keyword evidence="1" id="KW-0732">Signal</keyword>
<evidence type="ECO:0000313" key="3">
    <source>
        <dbReference type="EMBL" id="KAA1130917.1"/>
    </source>
</evidence>
<evidence type="ECO:0000313" key="5">
    <source>
        <dbReference type="Proteomes" id="UP000325313"/>
    </source>
</evidence>
<evidence type="ECO:0000313" key="4">
    <source>
        <dbReference type="Proteomes" id="UP000324748"/>
    </source>
</evidence>
<gene>
    <name evidence="2" type="ORF">PGT21_028239</name>
    <name evidence="3" type="ORF">PGTUg99_008143</name>
</gene>
<keyword evidence="4" id="KW-1185">Reference proteome</keyword>
<dbReference type="Proteomes" id="UP000324748">
    <property type="component" value="Unassembled WGS sequence"/>
</dbReference>
<feature type="signal peptide" evidence="1">
    <location>
        <begin position="1"/>
        <end position="28"/>
    </location>
</feature>
<evidence type="ECO:0000256" key="1">
    <source>
        <dbReference type="SAM" id="SignalP"/>
    </source>
</evidence>
<dbReference type="OrthoDB" id="2495389at2759"/>
<dbReference type="EMBL" id="VSWC01000183">
    <property type="protein sequence ID" value="KAA1069572.1"/>
    <property type="molecule type" value="Genomic_DNA"/>
</dbReference>
<evidence type="ECO:0000313" key="2">
    <source>
        <dbReference type="EMBL" id="KAA1069572.1"/>
    </source>
</evidence>